<dbReference type="SMR" id="A0A8T3B975"/>
<keyword evidence="3" id="KW-1185">Reference proteome</keyword>
<reference evidence="2" key="1">
    <citation type="journal article" date="2022" name="Front. Genet.">
        <title>Chromosome-Scale Assembly of the Dendrobium nobile Genome Provides Insights Into the Molecular Mechanism of the Biosynthesis of the Medicinal Active Ingredient of Dendrobium.</title>
        <authorList>
            <person name="Xu Q."/>
            <person name="Niu S.-C."/>
            <person name="Li K.-L."/>
            <person name="Zheng P.-J."/>
            <person name="Zhang X.-J."/>
            <person name="Jia Y."/>
            <person name="Liu Y."/>
            <person name="Niu Y.-X."/>
            <person name="Yu L.-H."/>
            <person name="Chen D.-F."/>
            <person name="Zhang G.-Q."/>
        </authorList>
    </citation>
    <scope>NUCLEOTIDE SEQUENCE</scope>
    <source>
        <tissue evidence="2">Leaf</tissue>
    </source>
</reference>
<gene>
    <name evidence="2" type="ORF">KFK09_014923</name>
</gene>
<dbReference type="AlphaFoldDB" id="A0A8T3B975"/>
<evidence type="ECO:0000313" key="3">
    <source>
        <dbReference type="Proteomes" id="UP000829196"/>
    </source>
</evidence>
<feature type="region of interest" description="Disordered" evidence="1">
    <location>
        <begin position="55"/>
        <end position="74"/>
    </location>
</feature>
<accession>A0A8T3B975</accession>
<evidence type="ECO:0000313" key="2">
    <source>
        <dbReference type="EMBL" id="KAI0503976.1"/>
    </source>
</evidence>
<dbReference type="OrthoDB" id="10521472at2759"/>
<organism evidence="2 3">
    <name type="scientific">Dendrobium nobile</name>
    <name type="common">Orchid</name>
    <dbReference type="NCBI Taxonomy" id="94219"/>
    <lineage>
        <taxon>Eukaryota</taxon>
        <taxon>Viridiplantae</taxon>
        <taxon>Streptophyta</taxon>
        <taxon>Embryophyta</taxon>
        <taxon>Tracheophyta</taxon>
        <taxon>Spermatophyta</taxon>
        <taxon>Magnoliopsida</taxon>
        <taxon>Liliopsida</taxon>
        <taxon>Asparagales</taxon>
        <taxon>Orchidaceae</taxon>
        <taxon>Epidendroideae</taxon>
        <taxon>Malaxideae</taxon>
        <taxon>Dendrobiinae</taxon>
        <taxon>Dendrobium</taxon>
    </lineage>
</organism>
<dbReference type="EMBL" id="JAGYWB010000011">
    <property type="protein sequence ID" value="KAI0503976.1"/>
    <property type="molecule type" value="Genomic_DNA"/>
</dbReference>
<proteinExistence type="predicted"/>
<name>A0A8T3B975_DENNO</name>
<dbReference type="Proteomes" id="UP000829196">
    <property type="component" value="Unassembled WGS sequence"/>
</dbReference>
<comment type="caution">
    <text evidence="2">The sequence shown here is derived from an EMBL/GenBank/DDBJ whole genome shotgun (WGS) entry which is preliminary data.</text>
</comment>
<sequence>MALKKVDILEEKLEGEVGQFKSEVEESISSMEGRFSNLEDMMKKILELHTQLATSKARAPMGGQGNGGNPNIDQ</sequence>
<evidence type="ECO:0000256" key="1">
    <source>
        <dbReference type="SAM" id="MobiDB-lite"/>
    </source>
</evidence>
<protein>
    <submittedName>
        <fullName evidence="2">Uncharacterized protein</fullName>
    </submittedName>
</protein>